<dbReference type="PROSITE" id="PS51257">
    <property type="entry name" value="PROKAR_LIPOPROTEIN"/>
    <property type="match status" value="1"/>
</dbReference>
<dbReference type="RefSeq" id="WP_155090302.1">
    <property type="nucleotide sequence ID" value="NZ_WJYA01000010.1"/>
</dbReference>
<accession>A0A7K1GGR0</accession>
<dbReference type="Pfam" id="PF16267">
    <property type="entry name" value="DUF4920"/>
    <property type="match status" value="1"/>
</dbReference>
<gene>
    <name evidence="1" type="ORF">F1003_15245</name>
</gene>
<dbReference type="Proteomes" id="UP000447545">
    <property type="component" value="Unassembled WGS sequence"/>
</dbReference>
<proteinExistence type="predicted"/>
<evidence type="ECO:0000313" key="1">
    <source>
        <dbReference type="EMBL" id="MTE28291.1"/>
    </source>
</evidence>
<comment type="caution">
    <text evidence="1">The sequence shown here is derived from an EMBL/GenBank/DDBJ whole genome shotgun (WGS) entry which is preliminary data.</text>
</comment>
<dbReference type="EMBL" id="WJYA01000010">
    <property type="protein sequence ID" value="MTE28291.1"/>
    <property type="molecule type" value="Genomic_DNA"/>
</dbReference>
<dbReference type="InterPro" id="IPR032577">
    <property type="entry name" value="DUF4920"/>
</dbReference>
<evidence type="ECO:0000313" key="2">
    <source>
        <dbReference type="Proteomes" id="UP000447545"/>
    </source>
</evidence>
<reference evidence="1 2" key="1">
    <citation type="submission" date="2019-11" db="EMBL/GenBank/DDBJ databases">
        <title>Winogradskyella ouciana sp. nov., isolated from the hadal seawater of the Mariana Trench.</title>
        <authorList>
            <person name="Liu R."/>
        </authorList>
    </citation>
    <scope>NUCLEOTIDE SEQUENCE [LARGE SCALE GENOMIC DNA]</scope>
    <source>
        <strain evidence="1 2">ZXX205</strain>
    </source>
</reference>
<name>A0A7K1GGR0_9FLAO</name>
<protein>
    <submittedName>
        <fullName evidence="1">DUF4920 domain-containing protein</fullName>
    </submittedName>
</protein>
<sequence length="168" mass="18895">MKKILLFLAIGLFVVSCKNEKETTEEKVEDVKKEMAYTSIGMEINDADALSSKRMMEHYKGMKAGDTVPAKMKAKIVEVCSKKGCWMTLDMDGENKVMVKFKDYGFFMPLGAEGEVVVNGKAFVTETPVDELRHYAEDAGKSKEEIEAITEPKLEYRFEADGVLLKTE</sequence>
<organism evidence="1 2">
    <name type="scientific">Winogradskyella ouciana</name>
    <dbReference type="NCBI Taxonomy" id="2608631"/>
    <lineage>
        <taxon>Bacteria</taxon>
        <taxon>Pseudomonadati</taxon>
        <taxon>Bacteroidota</taxon>
        <taxon>Flavobacteriia</taxon>
        <taxon>Flavobacteriales</taxon>
        <taxon>Flavobacteriaceae</taxon>
        <taxon>Winogradskyella</taxon>
    </lineage>
</organism>
<dbReference type="AlphaFoldDB" id="A0A7K1GGR0"/>
<keyword evidence="2" id="KW-1185">Reference proteome</keyword>